<evidence type="ECO:0000256" key="1">
    <source>
        <dbReference type="ARBA" id="ARBA00004245"/>
    </source>
</evidence>
<dbReference type="SUPFAM" id="SSF48371">
    <property type="entry name" value="ARM repeat"/>
    <property type="match status" value="1"/>
</dbReference>
<dbReference type="InterPro" id="IPR034085">
    <property type="entry name" value="TOG"/>
</dbReference>
<evidence type="ECO:0000313" key="5">
    <source>
        <dbReference type="EMBL" id="KII66143.1"/>
    </source>
</evidence>
<reference evidence="5 6" key="1">
    <citation type="journal article" date="2014" name="Genome Biol. Evol.">
        <title>The genome of the myxosporean Thelohanellus kitauei shows adaptations to nutrient acquisition within its fish host.</title>
        <authorList>
            <person name="Yang Y."/>
            <person name="Xiong J."/>
            <person name="Zhou Z."/>
            <person name="Huo F."/>
            <person name="Miao W."/>
            <person name="Ran C."/>
            <person name="Liu Y."/>
            <person name="Zhang J."/>
            <person name="Feng J."/>
            <person name="Wang M."/>
            <person name="Wang M."/>
            <person name="Wang L."/>
            <person name="Yao B."/>
        </authorList>
    </citation>
    <scope>NUCLEOTIDE SEQUENCE [LARGE SCALE GENOMIC DNA]</scope>
    <source>
        <strain evidence="5">Wuqing</strain>
    </source>
</reference>
<dbReference type="SMART" id="SM01349">
    <property type="entry name" value="TOG"/>
    <property type="match status" value="1"/>
</dbReference>
<organism evidence="5 6">
    <name type="scientific">Thelohanellus kitauei</name>
    <name type="common">Myxosporean</name>
    <dbReference type="NCBI Taxonomy" id="669202"/>
    <lineage>
        <taxon>Eukaryota</taxon>
        <taxon>Metazoa</taxon>
        <taxon>Cnidaria</taxon>
        <taxon>Myxozoa</taxon>
        <taxon>Myxosporea</taxon>
        <taxon>Bivalvulida</taxon>
        <taxon>Platysporina</taxon>
        <taxon>Myxobolidae</taxon>
        <taxon>Thelohanellus</taxon>
    </lineage>
</organism>
<dbReference type="OMA" id="GIVQPKW"/>
<name>A0A0C2JAK8_THEKT</name>
<evidence type="ECO:0000313" key="6">
    <source>
        <dbReference type="Proteomes" id="UP000031668"/>
    </source>
</evidence>
<dbReference type="Proteomes" id="UP000031668">
    <property type="component" value="Unassembled WGS sequence"/>
</dbReference>
<keyword evidence="6" id="KW-1185">Reference proteome</keyword>
<keyword evidence="2" id="KW-0963">Cytoplasm</keyword>
<comment type="caution">
    <text evidence="5">The sequence shown here is derived from an EMBL/GenBank/DDBJ whole genome shotgun (WGS) entry which is preliminary data.</text>
</comment>
<dbReference type="Gene3D" id="1.25.10.10">
    <property type="entry name" value="Leucine-rich Repeat Variant"/>
    <property type="match status" value="2"/>
</dbReference>
<dbReference type="GO" id="GO:0030951">
    <property type="term" value="P:establishment or maintenance of microtubule cytoskeleton polarity"/>
    <property type="evidence" value="ECO:0007669"/>
    <property type="project" value="InterPro"/>
</dbReference>
<sequence length="293" mass="32513">MRALSEFGPSAVPVKLFFFDCLKLLEHGDKNVRDSVKNLVIELYKWIKDGIKSFIADIKPVQLKELQEEFQKVADVSLKPTRFIGGSSKAPDNDVGGAADEVSETPAFDPLDMIEPVDVVSKIPSEFYSGIVQPKWQERKEALENLEKVFNTPKIKEGDFGEILSCIKKVISSDSNINVVAIAVKCVEHLANGLRKSFSQYASLFLPLIFDKLKEKRGAIVENCRNCLNACASCLDAENVINVALPYLKNKSPSVKEETVKFIGRFVISVGNKSPKNLVKSLVAELVKHLKTV</sequence>
<dbReference type="AlphaFoldDB" id="A0A0C2JAK8"/>
<dbReference type="InterPro" id="IPR045110">
    <property type="entry name" value="XMAP215"/>
</dbReference>
<dbReference type="GO" id="GO:0061863">
    <property type="term" value="F:microtubule plus end polymerase"/>
    <property type="evidence" value="ECO:0007669"/>
    <property type="project" value="InterPro"/>
</dbReference>
<dbReference type="FunFam" id="1.25.10.10:FF:000019">
    <property type="entry name" value="Cytoskeleton-associated protein 5"/>
    <property type="match status" value="1"/>
</dbReference>
<dbReference type="InterPro" id="IPR011989">
    <property type="entry name" value="ARM-like"/>
</dbReference>
<dbReference type="InterPro" id="IPR016024">
    <property type="entry name" value="ARM-type_fold"/>
</dbReference>
<feature type="domain" description="TOG" evidence="4">
    <location>
        <begin position="112"/>
        <end position="291"/>
    </location>
</feature>
<keyword evidence="3" id="KW-0206">Cytoskeleton</keyword>
<dbReference type="GO" id="GO:0051010">
    <property type="term" value="F:microtubule plus-end binding"/>
    <property type="evidence" value="ECO:0007669"/>
    <property type="project" value="InterPro"/>
</dbReference>
<dbReference type="GO" id="GO:0007051">
    <property type="term" value="P:spindle organization"/>
    <property type="evidence" value="ECO:0007669"/>
    <property type="project" value="InterPro"/>
</dbReference>
<dbReference type="OrthoDB" id="5981756at2759"/>
<dbReference type="EMBL" id="JWZT01003604">
    <property type="protein sequence ID" value="KII66143.1"/>
    <property type="molecule type" value="Genomic_DNA"/>
</dbReference>
<dbReference type="GO" id="GO:0046785">
    <property type="term" value="P:microtubule polymerization"/>
    <property type="evidence" value="ECO:0007669"/>
    <property type="project" value="InterPro"/>
</dbReference>
<dbReference type="Pfam" id="PF21041">
    <property type="entry name" value="XMAP215_CLASP_TOG"/>
    <property type="match status" value="2"/>
</dbReference>
<gene>
    <name evidence="5" type="ORF">RF11_11964</name>
</gene>
<proteinExistence type="predicted"/>
<evidence type="ECO:0000259" key="4">
    <source>
        <dbReference type="SMART" id="SM01349"/>
    </source>
</evidence>
<dbReference type="InterPro" id="IPR048491">
    <property type="entry name" value="XMAP215_CLASP_TOG"/>
</dbReference>
<protein>
    <submittedName>
        <fullName evidence="5">Cytoskeleton-associated protein 5</fullName>
    </submittedName>
</protein>
<dbReference type="GO" id="GO:0005856">
    <property type="term" value="C:cytoskeleton"/>
    <property type="evidence" value="ECO:0007669"/>
    <property type="project" value="UniProtKB-SubCell"/>
</dbReference>
<evidence type="ECO:0000256" key="2">
    <source>
        <dbReference type="ARBA" id="ARBA00022490"/>
    </source>
</evidence>
<comment type="subcellular location">
    <subcellularLocation>
        <location evidence="1">Cytoplasm</location>
        <location evidence="1">Cytoskeleton</location>
    </subcellularLocation>
</comment>
<dbReference type="PANTHER" id="PTHR12609">
    <property type="entry name" value="MICROTUBULE ASSOCIATED PROTEIN XMAP215"/>
    <property type="match status" value="1"/>
</dbReference>
<accession>A0A0C2JAK8</accession>
<evidence type="ECO:0000256" key="3">
    <source>
        <dbReference type="ARBA" id="ARBA00023212"/>
    </source>
</evidence>